<feature type="domain" description="T-SNARE coiled-coil homology" evidence="11">
    <location>
        <begin position="117"/>
        <end position="184"/>
    </location>
</feature>
<dbReference type="PANTHER" id="PTHR21230">
    <property type="entry name" value="VESICLE TRANSPORT V-SNARE PROTEIN VTI1-RELATED"/>
    <property type="match status" value="1"/>
</dbReference>
<evidence type="ECO:0000313" key="12">
    <source>
        <dbReference type="EMBL" id="KAK8724564.1"/>
    </source>
</evidence>
<dbReference type="GO" id="GO:0048280">
    <property type="term" value="P:vesicle fusion with Golgi apparatus"/>
    <property type="evidence" value="ECO:0007669"/>
    <property type="project" value="TreeGrafter"/>
</dbReference>
<gene>
    <name evidence="12" type="ORF">OTU49_011137</name>
</gene>
<dbReference type="FunFam" id="1.20.5.110:FF:000002">
    <property type="entry name" value="Vesicle transport through interaction with t-SNAREsB"/>
    <property type="match status" value="1"/>
</dbReference>
<dbReference type="GO" id="GO:1903076">
    <property type="term" value="P:regulation of protein localization to plasma membrane"/>
    <property type="evidence" value="ECO:0007669"/>
    <property type="project" value="TreeGrafter"/>
</dbReference>
<dbReference type="SUPFAM" id="SSF47661">
    <property type="entry name" value="t-snare proteins"/>
    <property type="match status" value="1"/>
</dbReference>
<reference evidence="12 13" key="1">
    <citation type="journal article" date="2024" name="BMC Genomics">
        <title>Genome assembly of redclaw crayfish (Cherax quadricarinatus) provides insights into its immune adaptation and hypoxia tolerance.</title>
        <authorList>
            <person name="Liu Z."/>
            <person name="Zheng J."/>
            <person name="Li H."/>
            <person name="Fang K."/>
            <person name="Wang S."/>
            <person name="He J."/>
            <person name="Zhou D."/>
            <person name="Weng S."/>
            <person name="Chi M."/>
            <person name="Gu Z."/>
            <person name="He J."/>
            <person name="Li F."/>
            <person name="Wang M."/>
        </authorList>
    </citation>
    <scope>NUCLEOTIDE SEQUENCE [LARGE SCALE GENOMIC DNA]</scope>
    <source>
        <strain evidence="12">ZL_2023a</strain>
    </source>
</reference>
<dbReference type="InterPro" id="IPR000727">
    <property type="entry name" value="T_SNARE_dom"/>
</dbReference>
<dbReference type="SMART" id="SM00397">
    <property type="entry name" value="t_SNARE"/>
    <property type="match status" value="1"/>
</dbReference>
<dbReference type="InterPro" id="IPR007705">
    <property type="entry name" value="Vesicle_trsprt_v-SNARE_N"/>
</dbReference>
<comment type="caution">
    <text evidence="12">The sequence shown here is derived from an EMBL/GenBank/DDBJ whole genome shotgun (WGS) entry which is preliminary data.</text>
</comment>
<proteinExistence type="inferred from homology"/>
<feature type="coiled-coil region" evidence="9">
    <location>
        <begin position="70"/>
        <end position="97"/>
    </location>
</feature>
<dbReference type="AlphaFoldDB" id="A0AAW0W5I2"/>
<dbReference type="Gene3D" id="1.20.58.400">
    <property type="entry name" value="t-snare proteins"/>
    <property type="match status" value="1"/>
</dbReference>
<evidence type="ECO:0000256" key="8">
    <source>
        <dbReference type="ARBA" id="ARBA00023136"/>
    </source>
</evidence>
<evidence type="ECO:0000256" key="3">
    <source>
        <dbReference type="ARBA" id="ARBA00022448"/>
    </source>
</evidence>
<dbReference type="GO" id="GO:0016236">
    <property type="term" value="P:macroautophagy"/>
    <property type="evidence" value="ECO:0007669"/>
    <property type="project" value="TreeGrafter"/>
</dbReference>
<evidence type="ECO:0000256" key="6">
    <source>
        <dbReference type="ARBA" id="ARBA00022989"/>
    </source>
</evidence>
<evidence type="ECO:0000256" key="7">
    <source>
        <dbReference type="ARBA" id="ARBA00023054"/>
    </source>
</evidence>
<dbReference type="Pfam" id="PF12352">
    <property type="entry name" value="V-SNARE_C"/>
    <property type="match status" value="1"/>
</dbReference>
<dbReference type="Proteomes" id="UP001445076">
    <property type="component" value="Unassembled WGS sequence"/>
</dbReference>
<evidence type="ECO:0000313" key="13">
    <source>
        <dbReference type="Proteomes" id="UP001445076"/>
    </source>
</evidence>
<name>A0AAW0W5I2_CHEQU</name>
<dbReference type="GO" id="GO:0006886">
    <property type="term" value="P:intracellular protein transport"/>
    <property type="evidence" value="ECO:0007669"/>
    <property type="project" value="InterPro"/>
</dbReference>
<dbReference type="GO" id="GO:0042147">
    <property type="term" value="P:retrograde transport, endosome to Golgi"/>
    <property type="evidence" value="ECO:0007669"/>
    <property type="project" value="TreeGrafter"/>
</dbReference>
<protein>
    <recommendedName>
        <fullName evidence="11">t-SNARE coiled-coil homology domain-containing protein</fullName>
    </recommendedName>
</protein>
<dbReference type="InterPro" id="IPR038407">
    <property type="entry name" value="v-SNARE_N_sf"/>
</dbReference>
<feature type="transmembrane region" description="Helical" evidence="10">
    <location>
        <begin position="188"/>
        <end position="212"/>
    </location>
</feature>
<keyword evidence="8 10" id="KW-0472">Membrane</keyword>
<dbReference type="GO" id="GO:0012507">
    <property type="term" value="C:ER to Golgi transport vesicle membrane"/>
    <property type="evidence" value="ECO:0007669"/>
    <property type="project" value="TreeGrafter"/>
</dbReference>
<comment type="similarity">
    <text evidence="2">Belongs to the VTI1 family.</text>
</comment>
<keyword evidence="3" id="KW-0813">Transport</keyword>
<dbReference type="GO" id="GO:0031902">
    <property type="term" value="C:late endosome membrane"/>
    <property type="evidence" value="ECO:0007669"/>
    <property type="project" value="TreeGrafter"/>
</dbReference>
<dbReference type="CDD" id="cd15890">
    <property type="entry name" value="SNARE_Vti1b"/>
    <property type="match status" value="1"/>
</dbReference>
<evidence type="ECO:0000256" key="5">
    <source>
        <dbReference type="ARBA" id="ARBA00022927"/>
    </source>
</evidence>
<dbReference type="Gene3D" id="1.20.5.110">
    <property type="match status" value="1"/>
</dbReference>
<dbReference type="GO" id="GO:0005789">
    <property type="term" value="C:endoplasmic reticulum membrane"/>
    <property type="evidence" value="ECO:0007669"/>
    <property type="project" value="TreeGrafter"/>
</dbReference>
<dbReference type="GO" id="GO:0005794">
    <property type="term" value="C:Golgi apparatus"/>
    <property type="evidence" value="ECO:0007669"/>
    <property type="project" value="TreeGrafter"/>
</dbReference>
<dbReference type="GO" id="GO:0005829">
    <property type="term" value="C:cytosol"/>
    <property type="evidence" value="ECO:0007669"/>
    <property type="project" value="GOC"/>
</dbReference>
<keyword evidence="5" id="KW-0653">Protein transport</keyword>
<accession>A0AAW0W5I2</accession>
<evidence type="ECO:0000256" key="4">
    <source>
        <dbReference type="ARBA" id="ARBA00022692"/>
    </source>
</evidence>
<dbReference type="GO" id="GO:0000149">
    <property type="term" value="F:SNARE binding"/>
    <property type="evidence" value="ECO:0007669"/>
    <property type="project" value="TreeGrafter"/>
</dbReference>
<dbReference type="GO" id="GO:0006896">
    <property type="term" value="P:Golgi to vacuole transport"/>
    <property type="evidence" value="ECO:0007669"/>
    <property type="project" value="TreeGrafter"/>
</dbReference>
<dbReference type="GO" id="GO:0031201">
    <property type="term" value="C:SNARE complex"/>
    <property type="evidence" value="ECO:0007669"/>
    <property type="project" value="TreeGrafter"/>
</dbReference>
<keyword evidence="13" id="KW-1185">Reference proteome</keyword>
<comment type="subcellular location">
    <subcellularLocation>
        <location evidence="1">Membrane</location>
        <topology evidence="1">Single-pass type IV membrane protein</topology>
    </subcellularLocation>
</comment>
<evidence type="ECO:0000256" key="2">
    <source>
        <dbReference type="ARBA" id="ARBA00006108"/>
    </source>
</evidence>
<organism evidence="12 13">
    <name type="scientific">Cherax quadricarinatus</name>
    <name type="common">Australian red claw crayfish</name>
    <dbReference type="NCBI Taxonomy" id="27406"/>
    <lineage>
        <taxon>Eukaryota</taxon>
        <taxon>Metazoa</taxon>
        <taxon>Ecdysozoa</taxon>
        <taxon>Arthropoda</taxon>
        <taxon>Crustacea</taxon>
        <taxon>Multicrustacea</taxon>
        <taxon>Malacostraca</taxon>
        <taxon>Eumalacostraca</taxon>
        <taxon>Eucarida</taxon>
        <taxon>Decapoda</taxon>
        <taxon>Pleocyemata</taxon>
        <taxon>Astacidea</taxon>
        <taxon>Parastacoidea</taxon>
        <taxon>Parastacidae</taxon>
        <taxon>Cherax</taxon>
    </lineage>
</organism>
<dbReference type="Pfam" id="PF05008">
    <property type="entry name" value="V-SNARE"/>
    <property type="match status" value="1"/>
</dbReference>
<dbReference type="InterPro" id="IPR010989">
    <property type="entry name" value="SNARE"/>
</dbReference>
<sequence length="217" mass="25006">MSSHKFELLDEEVEALLDQITDKLECGIGQCKSQEERKTLLSEIERSLKDASDGLVEMDIEIKKAPLEYRNTMTSKVQRYQNELLRYQKRFEREKATHSHITSAQDSDTFKAEIRKQVKQGSAVLERTSASIARSTTIAIETEQVGTEVLGELGTQRETLTRTRDRLINTDAELSRSKRIIRSMSHHVLYNKILLIIIILLEMGILGGIIYWKFFMK</sequence>
<dbReference type="PANTHER" id="PTHR21230:SF89">
    <property type="entry name" value="VESICLE TRANSPORT THROUGH INTERACTION WITH T-SNARES HOMOLOG 1B"/>
    <property type="match status" value="1"/>
</dbReference>
<dbReference type="GO" id="GO:0006891">
    <property type="term" value="P:intra-Golgi vesicle-mediated transport"/>
    <property type="evidence" value="ECO:0007669"/>
    <property type="project" value="TreeGrafter"/>
</dbReference>
<keyword evidence="6 10" id="KW-1133">Transmembrane helix</keyword>
<evidence type="ECO:0000256" key="1">
    <source>
        <dbReference type="ARBA" id="ARBA00004211"/>
    </source>
</evidence>
<evidence type="ECO:0000259" key="11">
    <source>
        <dbReference type="SMART" id="SM00397"/>
    </source>
</evidence>
<dbReference type="SUPFAM" id="SSF58038">
    <property type="entry name" value="SNARE fusion complex"/>
    <property type="match status" value="1"/>
</dbReference>
<evidence type="ECO:0000256" key="9">
    <source>
        <dbReference type="SAM" id="Coils"/>
    </source>
</evidence>
<dbReference type="GO" id="GO:0005484">
    <property type="term" value="F:SNAP receptor activity"/>
    <property type="evidence" value="ECO:0007669"/>
    <property type="project" value="TreeGrafter"/>
</dbReference>
<keyword evidence="7 9" id="KW-0175">Coiled coil</keyword>
<evidence type="ECO:0000256" key="10">
    <source>
        <dbReference type="SAM" id="Phobius"/>
    </source>
</evidence>
<dbReference type="EMBL" id="JARKIK010000085">
    <property type="protein sequence ID" value="KAK8724564.1"/>
    <property type="molecule type" value="Genomic_DNA"/>
</dbReference>
<keyword evidence="4 10" id="KW-0812">Transmembrane</keyword>